<feature type="transmembrane region" description="Helical" evidence="1">
    <location>
        <begin position="39"/>
        <end position="59"/>
    </location>
</feature>
<dbReference type="Proteomes" id="UP000199451">
    <property type="component" value="Unassembled WGS sequence"/>
</dbReference>
<keyword evidence="1" id="KW-0472">Membrane</keyword>
<reference evidence="3" key="1">
    <citation type="submission" date="2016-10" db="EMBL/GenBank/DDBJ databases">
        <authorList>
            <person name="Varghese N."/>
            <person name="Submissions S."/>
        </authorList>
    </citation>
    <scope>NUCLEOTIDE SEQUENCE [LARGE SCALE GENOMIC DNA]</scope>
    <source>
        <strain evidence="3">CGMCC 1.10119</strain>
    </source>
</reference>
<feature type="transmembrane region" description="Helical" evidence="1">
    <location>
        <begin position="7"/>
        <end position="27"/>
    </location>
</feature>
<keyword evidence="1" id="KW-0812">Transmembrane</keyword>
<protein>
    <submittedName>
        <fullName evidence="2">Uncharacterized protein</fullName>
    </submittedName>
</protein>
<gene>
    <name evidence="2" type="ORF">SAMN04487949_0228</name>
</gene>
<evidence type="ECO:0000313" key="2">
    <source>
        <dbReference type="EMBL" id="SDL93461.1"/>
    </source>
</evidence>
<keyword evidence="3" id="KW-1185">Reference proteome</keyword>
<dbReference type="AlphaFoldDB" id="A0A1G9P4N2"/>
<sequence length="63" mass="6902">MDSSLRFLLVAGAGLLIGVPLWMTLLAPEMLSFSLFTSLGFWGPVAFILLVMLVSFRAAQRTK</sequence>
<name>A0A1G9P4N2_9EURY</name>
<organism evidence="2 3">
    <name type="scientific">Halogranum gelatinilyticum</name>
    <dbReference type="NCBI Taxonomy" id="660521"/>
    <lineage>
        <taxon>Archaea</taxon>
        <taxon>Methanobacteriati</taxon>
        <taxon>Methanobacteriota</taxon>
        <taxon>Stenosarchaea group</taxon>
        <taxon>Halobacteria</taxon>
        <taxon>Halobacteriales</taxon>
        <taxon>Haloferacaceae</taxon>
    </lineage>
</organism>
<evidence type="ECO:0000256" key="1">
    <source>
        <dbReference type="SAM" id="Phobius"/>
    </source>
</evidence>
<dbReference type="EMBL" id="FNHL01000001">
    <property type="protein sequence ID" value="SDL93461.1"/>
    <property type="molecule type" value="Genomic_DNA"/>
</dbReference>
<evidence type="ECO:0000313" key="3">
    <source>
        <dbReference type="Proteomes" id="UP000199451"/>
    </source>
</evidence>
<proteinExistence type="predicted"/>
<keyword evidence="1" id="KW-1133">Transmembrane helix</keyword>
<accession>A0A1G9P4N2</accession>